<sequence length="99" mass="11128">MEGEKYGQIIDRYRAAFICPIEGEPWYCERVSLKIRKEEEKNWATAARKFGGGGLLAFVSPLVSGLSALREPLCVSPRREFSLFVNPFVESVNVAKFGL</sequence>
<dbReference type="Proteomes" id="UP000053105">
    <property type="component" value="Unassembled WGS sequence"/>
</dbReference>
<dbReference type="EMBL" id="KQ435718">
    <property type="protein sequence ID" value="KOX78943.1"/>
    <property type="molecule type" value="Genomic_DNA"/>
</dbReference>
<evidence type="ECO:0000313" key="1">
    <source>
        <dbReference type="EMBL" id="KOX78943.1"/>
    </source>
</evidence>
<dbReference type="AlphaFoldDB" id="A0A0M9A9X4"/>
<gene>
    <name evidence="1" type="ORF">WN51_10155</name>
</gene>
<keyword evidence="2" id="KW-1185">Reference proteome</keyword>
<proteinExistence type="predicted"/>
<organism evidence="1 2">
    <name type="scientific">Melipona quadrifasciata</name>
    <dbReference type="NCBI Taxonomy" id="166423"/>
    <lineage>
        <taxon>Eukaryota</taxon>
        <taxon>Metazoa</taxon>
        <taxon>Ecdysozoa</taxon>
        <taxon>Arthropoda</taxon>
        <taxon>Hexapoda</taxon>
        <taxon>Insecta</taxon>
        <taxon>Pterygota</taxon>
        <taxon>Neoptera</taxon>
        <taxon>Endopterygota</taxon>
        <taxon>Hymenoptera</taxon>
        <taxon>Apocrita</taxon>
        <taxon>Aculeata</taxon>
        <taxon>Apoidea</taxon>
        <taxon>Anthophila</taxon>
        <taxon>Apidae</taxon>
        <taxon>Melipona</taxon>
    </lineage>
</organism>
<accession>A0A0M9A9X4</accession>
<evidence type="ECO:0000313" key="2">
    <source>
        <dbReference type="Proteomes" id="UP000053105"/>
    </source>
</evidence>
<name>A0A0M9A9X4_9HYME</name>
<reference evidence="1 2" key="1">
    <citation type="submission" date="2015-07" db="EMBL/GenBank/DDBJ databases">
        <title>The genome of Melipona quadrifasciata.</title>
        <authorList>
            <person name="Pan H."/>
            <person name="Kapheim K."/>
        </authorList>
    </citation>
    <scope>NUCLEOTIDE SEQUENCE [LARGE SCALE GENOMIC DNA]</scope>
    <source>
        <strain evidence="1">0111107301</strain>
        <tissue evidence="1">Whole body</tissue>
    </source>
</reference>
<protein>
    <submittedName>
        <fullName evidence="1">Uncharacterized protein</fullName>
    </submittedName>
</protein>